<dbReference type="Proteomes" id="UP001566132">
    <property type="component" value="Unassembled WGS sequence"/>
</dbReference>
<organism evidence="1 2">
    <name type="scientific">Hypothenemus hampei</name>
    <name type="common">Coffee berry borer</name>
    <dbReference type="NCBI Taxonomy" id="57062"/>
    <lineage>
        <taxon>Eukaryota</taxon>
        <taxon>Metazoa</taxon>
        <taxon>Ecdysozoa</taxon>
        <taxon>Arthropoda</taxon>
        <taxon>Hexapoda</taxon>
        <taxon>Insecta</taxon>
        <taxon>Pterygota</taxon>
        <taxon>Neoptera</taxon>
        <taxon>Endopterygota</taxon>
        <taxon>Coleoptera</taxon>
        <taxon>Polyphaga</taxon>
        <taxon>Cucujiformia</taxon>
        <taxon>Curculionidae</taxon>
        <taxon>Scolytinae</taxon>
        <taxon>Hypothenemus</taxon>
    </lineage>
</organism>
<gene>
    <name evidence="1" type="ORF">ABEB36_011948</name>
</gene>
<evidence type="ECO:0000313" key="1">
    <source>
        <dbReference type="EMBL" id="KAL1491339.1"/>
    </source>
</evidence>
<protein>
    <submittedName>
        <fullName evidence="1">Uncharacterized protein</fullName>
    </submittedName>
</protein>
<accession>A0ABD1E9P2</accession>
<evidence type="ECO:0000313" key="2">
    <source>
        <dbReference type="Proteomes" id="UP001566132"/>
    </source>
</evidence>
<comment type="caution">
    <text evidence="1">The sequence shown here is derived from an EMBL/GenBank/DDBJ whole genome shotgun (WGS) entry which is preliminary data.</text>
</comment>
<proteinExistence type="predicted"/>
<name>A0ABD1E9P2_HYPHA</name>
<sequence>MDYILPIEPSNGLSYFRRPAGSRLNKKFITPTVKHGYGFIIIRDCVSGFHGSPLHPLKGRVVPFMYESAAGREVSNMLAIRIINPSLSQTGCGIIASMFHNL</sequence>
<keyword evidence="2" id="KW-1185">Reference proteome</keyword>
<dbReference type="EMBL" id="JBDJPC010000009">
    <property type="protein sequence ID" value="KAL1491339.1"/>
    <property type="molecule type" value="Genomic_DNA"/>
</dbReference>
<reference evidence="1 2" key="1">
    <citation type="submission" date="2024-05" db="EMBL/GenBank/DDBJ databases">
        <title>Genetic variation in Jamaican populations of the coffee berry borer (Hypothenemus hampei).</title>
        <authorList>
            <person name="Errbii M."/>
            <person name="Myrie A."/>
        </authorList>
    </citation>
    <scope>NUCLEOTIDE SEQUENCE [LARGE SCALE GENOMIC DNA]</scope>
    <source>
        <strain evidence="1">JA-Hopewell-2020-01-JO</strain>
        <tissue evidence="1">Whole body</tissue>
    </source>
</reference>
<dbReference type="AlphaFoldDB" id="A0ABD1E9P2"/>